<comment type="caution">
    <text evidence="1">The sequence shown here is derived from an EMBL/GenBank/DDBJ whole genome shotgun (WGS) entry which is preliminary data.</text>
</comment>
<proteinExistence type="predicted"/>
<organism evidence="1 2">
    <name type="scientific">Victivallis lenta</name>
    <dbReference type="NCBI Taxonomy" id="2606640"/>
    <lineage>
        <taxon>Bacteria</taxon>
        <taxon>Pseudomonadati</taxon>
        <taxon>Lentisphaerota</taxon>
        <taxon>Lentisphaeria</taxon>
        <taxon>Victivallales</taxon>
        <taxon>Victivallaceae</taxon>
        <taxon>Victivallis</taxon>
    </lineage>
</organism>
<reference evidence="1 2" key="1">
    <citation type="submission" date="2019-08" db="EMBL/GenBank/DDBJ databases">
        <title>In-depth cultivation of the pig gut microbiome towards novel bacterial diversity and tailored functional studies.</title>
        <authorList>
            <person name="Wylensek D."/>
            <person name="Hitch T.C.A."/>
            <person name="Clavel T."/>
        </authorList>
    </citation>
    <scope>NUCLEOTIDE SEQUENCE [LARGE SCALE GENOMIC DNA]</scope>
    <source>
        <strain evidence="1 2">BBE-744-WT-12</strain>
    </source>
</reference>
<dbReference type="Proteomes" id="UP000435649">
    <property type="component" value="Unassembled WGS sequence"/>
</dbReference>
<dbReference type="AlphaFoldDB" id="A0A844FZP2"/>
<gene>
    <name evidence="1" type="ORF">FYJ85_07190</name>
</gene>
<dbReference type="EMBL" id="VUNS01000005">
    <property type="protein sequence ID" value="MST96830.1"/>
    <property type="molecule type" value="Genomic_DNA"/>
</dbReference>
<keyword evidence="2" id="KW-1185">Reference proteome</keyword>
<accession>A0A844FZP2</accession>
<sequence>MARAEVWEAMIRERIILFQALIRKLDRQPENNPAARWRATVGLTTDYCPENRPGRMSEVHSTAAVFNLGQVFFEIRPAAPAAFPGVKSASASSAGLFPASDRVAVSFGYILPGRFASTRVAFS</sequence>
<dbReference type="RefSeq" id="WP_154417576.1">
    <property type="nucleotide sequence ID" value="NZ_VUNS01000005.1"/>
</dbReference>
<protein>
    <submittedName>
        <fullName evidence="1">Uncharacterized protein</fullName>
    </submittedName>
</protein>
<name>A0A844FZP2_9BACT</name>
<evidence type="ECO:0000313" key="2">
    <source>
        <dbReference type="Proteomes" id="UP000435649"/>
    </source>
</evidence>
<evidence type="ECO:0000313" key="1">
    <source>
        <dbReference type="EMBL" id="MST96830.1"/>
    </source>
</evidence>